<feature type="region of interest" description="Disordered" evidence="1">
    <location>
        <begin position="1"/>
        <end position="25"/>
    </location>
</feature>
<protein>
    <submittedName>
        <fullName evidence="2">Uncharacterized protein</fullName>
    </submittedName>
</protein>
<sequence>MGDAMRRGGGKGIRPSRRRQREVQHASWSHASHACFLQWQILLELATHRPGSLSRNSASIYVHVPRLGYLRSSLHSLMPSSSDLPCHHVYKLPWDLKISDSCSLSLQPPSLDYPCTIPQPCGV</sequence>
<reference evidence="2" key="1">
    <citation type="submission" date="2020-06" db="EMBL/GenBank/DDBJ databases">
        <title>WGS assembly of Ceratodon purpureus strain R40.</title>
        <authorList>
            <person name="Carey S.B."/>
            <person name="Jenkins J."/>
            <person name="Shu S."/>
            <person name="Lovell J.T."/>
            <person name="Sreedasyam A."/>
            <person name="Maumus F."/>
            <person name="Tiley G.P."/>
            <person name="Fernandez-Pozo N."/>
            <person name="Barry K."/>
            <person name="Chen C."/>
            <person name="Wang M."/>
            <person name="Lipzen A."/>
            <person name="Daum C."/>
            <person name="Saski C.A."/>
            <person name="Payton A.C."/>
            <person name="Mcbreen J.C."/>
            <person name="Conrad R.E."/>
            <person name="Kollar L.M."/>
            <person name="Olsson S."/>
            <person name="Huttunen S."/>
            <person name="Landis J.B."/>
            <person name="Wickett N.J."/>
            <person name="Johnson M.G."/>
            <person name="Rensing S.A."/>
            <person name="Grimwood J."/>
            <person name="Schmutz J."/>
            <person name="Mcdaniel S.F."/>
        </authorList>
    </citation>
    <scope>NUCLEOTIDE SEQUENCE</scope>
    <source>
        <strain evidence="2">R40</strain>
    </source>
</reference>
<gene>
    <name evidence="2" type="ORF">KC19_VG171700</name>
</gene>
<organism evidence="2 3">
    <name type="scientific">Ceratodon purpureus</name>
    <name type="common">Fire moss</name>
    <name type="synonym">Dicranum purpureum</name>
    <dbReference type="NCBI Taxonomy" id="3225"/>
    <lineage>
        <taxon>Eukaryota</taxon>
        <taxon>Viridiplantae</taxon>
        <taxon>Streptophyta</taxon>
        <taxon>Embryophyta</taxon>
        <taxon>Bryophyta</taxon>
        <taxon>Bryophytina</taxon>
        <taxon>Bryopsida</taxon>
        <taxon>Dicranidae</taxon>
        <taxon>Pseudoditrichales</taxon>
        <taxon>Ditrichaceae</taxon>
        <taxon>Ceratodon</taxon>
    </lineage>
</organism>
<name>A0A8T0HQZ1_CERPU</name>
<evidence type="ECO:0000313" key="2">
    <source>
        <dbReference type="EMBL" id="KAG0573362.1"/>
    </source>
</evidence>
<evidence type="ECO:0000256" key="1">
    <source>
        <dbReference type="SAM" id="MobiDB-lite"/>
    </source>
</evidence>
<dbReference type="Proteomes" id="UP000822688">
    <property type="component" value="Chromosome V"/>
</dbReference>
<dbReference type="EMBL" id="CM026426">
    <property type="protein sequence ID" value="KAG0573362.1"/>
    <property type="molecule type" value="Genomic_DNA"/>
</dbReference>
<accession>A0A8T0HQZ1</accession>
<comment type="caution">
    <text evidence="2">The sequence shown here is derived from an EMBL/GenBank/DDBJ whole genome shotgun (WGS) entry which is preliminary data.</text>
</comment>
<keyword evidence="3" id="KW-1185">Reference proteome</keyword>
<evidence type="ECO:0000313" key="3">
    <source>
        <dbReference type="Proteomes" id="UP000822688"/>
    </source>
</evidence>
<proteinExistence type="predicted"/>
<dbReference type="AlphaFoldDB" id="A0A8T0HQZ1"/>